<dbReference type="Proteomes" id="UP000321567">
    <property type="component" value="Unassembled WGS sequence"/>
</dbReference>
<dbReference type="Gene3D" id="3.40.50.1000">
    <property type="entry name" value="HAD superfamily/HAD-like"/>
    <property type="match status" value="1"/>
</dbReference>
<name>A0A512H6L4_9PROT</name>
<dbReference type="SUPFAM" id="SSF56784">
    <property type="entry name" value="HAD-like"/>
    <property type="match status" value="1"/>
</dbReference>
<dbReference type="SFLD" id="SFLDG01129">
    <property type="entry name" value="C1.5:_HAD__Beta-PGM__Phosphata"/>
    <property type="match status" value="1"/>
</dbReference>
<sequence length="236" mass="26712">MIKAIGFDADDTLWHNETHFQDMQRQLTEIIVGHTGDPDQIDAHLMAVERRNLRKYGYGAKGFALSMIETALELTEQRVSGAEIAHIIAMVQRFLDKDVHLLDGVIETLSWVRGRYPCFLITKGDEIEQREKLAKSKLRPFFKEVHVVLEKDPDMYRSIVQREGLDPGQFLMVGNSVRSDILPVLAIGGEAVHIPYEVTWKHEQVEPSPEASHRFATLSSIRDLPAFLEGGLRAPA</sequence>
<dbReference type="RefSeq" id="WP_147163111.1">
    <property type="nucleotide sequence ID" value="NZ_BJZO01000026.1"/>
</dbReference>
<comment type="caution">
    <text evidence="2">The sequence shown here is derived from an EMBL/GenBank/DDBJ whole genome shotgun (WGS) entry which is preliminary data.</text>
</comment>
<dbReference type="InterPro" id="IPR023198">
    <property type="entry name" value="PGP-like_dom2"/>
</dbReference>
<dbReference type="AlphaFoldDB" id="A0A512H6L4"/>
<evidence type="ECO:0000313" key="3">
    <source>
        <dbReference type="Proteomes" id="UP000321567"/>
    </source>
</evidence>
<proteinExistence type="predicted"/>
<dbReference type="GO" id="GO:0016787">
    <property type="term" value="F:hydrolase activity"/>
    <property type="evidence" value="ECO:0007669"/>
    <property type="project" value="UniProtKB-KW"/>
</dbReference>
<dbReference type="Pfam" id="PF00702">
    <property type="entry name" value="Hydrolase"/>
    <property type="match status" value="1"/>
</dbReference>
<accession>A0A512H6L4</accession>
<dbReference type="EMBL" id="BJZO01000026">
    <property type="protein sequence ID" value="GEO81068.1"/>
    <property type="molecule type" value="Genomic_DNA"/>
</dbReference>
<dbReference type="OrthoDB" id="6101375at2"/>
<dbReference type="SFLD" id="SFLDS00003">
    <property type="entry name" value="Haloacid_Dehalogenase"/>
    <property type="match status" value="1"/>
</dbReference>
<organism evidence="2 3">
    <name type="scientific">Pararhodospirillum oryzae</name>
    <dbReference type="NCBI Taxonomy" id="478448"/>
    <lineage>
        <taxon>Bacteria</taxon>
        <taxon>Pseudomonadati</taxon>
        <taxon>Pseudomonadota</taxon>
        <taxon>Alphaproteobacteria</taxon>
        <taxon>Rhodospirillales</taxon>
        <taxon>Rhodospirillaceae</taxon>
        <taxon>Pararhodospirillum</taxon>
    </lineage>
</organism>
<dbReference type="InterPro" id="IPR023214">
    <property type="entry name" value="HAD_sf"/>
</dbReference>
<dbReference type="PANTHER" id="PTHR43316:SF8">
    <property type="entry name" value="HAD FAMILY HYDROLASE"/>
    <property type="match status" value="1"/>
</dbReference>
<reference evidence="2 3" key="1">
    <citation type="submission" date="2019-07" db="EMBL/GenBank/DDBJ databases">
        <title>Whole genome shotgun sequence of Rhodospirillum oryzae NBRC 107573.</title>
        <authorList>
            <person name="Hosoyama A."/>
            <person name="Uohara A."/>
            <person name="Ohji S."/>
            <person name="Ichikawa N."/>
        </authorList>
    </citation>
    <scope>NUCLEOTIDE SEQUENCE [LARGE SCALE GENOMIC DNA]</scope>
    <source>
        <strain evidence="2 3">NBRC 107573</strain>
    </source>
</reference>
<dbReference type="InterPro" id="IPR036412">
    <property type="entry name" value="HAD-like_sf"/>
</dbReference>
<keyword evidence="1" id="KW-0378">Hydrolase</keyword>
<dbReference type="InterPro" id="IPR051540">
    <property type="entry name" value="S-2-haloacid_dehalogenase"/>
</dbReference>
<evidence type="ECO:0000313" key="2">
    <source>
        <dbReference type="EMBL" id="GEO81068.1"/>
    </source>
</evidence>
<dbReference type="Gene3D" id="1.10.150.240">
    <property type="entry name" value="Putative phosphatase, domain 2"/>
    <property type="match status" value="1"/>
</dbReference>
<protein>
    <submittedName>
        <fullName evidence="2">Haloacid dehalogenase</fullName>
    </submittedName>
</protein>
<gene>
    <name evidence="2" type="ORF">ROR02_11990</name>
</gene>
<dbReference type="PANTHER" id="PTHR43316">
    <property type="entry name" value="HYDROLASE, HALOACID DELAHOGENASE-RELATED"/>
    <property type="match status" value="1"/>
</dbReference>
<evidence type="ECO:0000256" key="1">
    <source>
        <dbReference type="ARBA" id="ARBA00022801"/>
    </source>
</evidence>
<keyword evidence="3" id="KW-1185">Reference proteome</keyword>